<dbReference type="EMBL" id="JANRMI010000002">
    <property type="protein sequence ID" value="MDG0816190.1"/>
    <property type="molecule type" value="Genomic_DNA"/>
</dbReference>
<evidence type="ECO:0000313" key="1">
    <source>
        <dbReference type="EMBL" id="MDG0816190.1"/>
    </source>
</evidence>
<comment type="caution">
    <text evidence="1">The sequence shown here is derived from an EMBL/GenBank/DDBJ whole genome shotgun (WGS) entry which is preliminary data.</text>
</comment>
<organism evidence="1 2">
    <name type="scientific">Bdellovibrio svalbardensis</name>
    <dbReference type="NCBI Taxonomy" id="2972972"/>
    <lineage>
        <taxon>Bacteria</taxon>
        <taxon>Pseudomonadati</taxon>
        <taxon>Bdellovibrionota</taxon>
        <taxon>Bdellovibrionia</taxon>
        <taxon>Bdellovibrionales</taxon>
        <taxon>Pseudobdellovibrionaceae</taxon>
        <taxon>Bdellovibrio</taxon>
    </lineage>
</organism>
<gene>
    <name evidence="1" type="ORF">NWE73_07430</name>
</gene>
<keyword evidence="1" id="KW-0378">Hydrolase</keyword>
<dbReference type="GO" id="GO:0016787">
    <property type="term" value="F:hydrolase activity"/>
    <property type="evidence" value="ECO:0007669"/>
    <property type="project" value="UniProtKB-KW"/>
</dbReference>
<protein>
    <submittedName>
        <fullName evidence="1">TatD family hydrolase</fullName>
    </submittedName>
</protein>
<keyword evidence="2" id="KW-1185">Reference proteome</keyword>
<proteinExistence type="predicted"/>
<dbReference type="InterPro" id="IPR032466">
    <property type="entry name" value="Metal_Hydrolase"/>
</dbReference>
<dbReference type="SUPFAM" id="SSF51556">
    <property type="entry name" value="Metallo-dependent hydrolases"/>
    <property type="match status" value="1"/>
</dbReference>
<name>A0ABT6DH63_9BACT</name>
<dbReference type="InterPro" id="IPR001130">
    <property type="entry name" value="TatD-like"/>
</dbReference>
<dbReference type="Pfam" id="PF01026">
    <property type="entry name" value="TatD_DNase"/>
    <property type="match status" value="1"/>
</dbReference>
<dbReference type="PANTHER" id="PTHR46124">
    <property type="entry name" value="D-AMINOACYL-TRNA DEACYLASE"/>
    <property type="match status" value="1"/>
</dbReference>
<dbReference type="Gene3D" id="3.20.20.140">
    <property type="entry name" value="Metal-dependent hydrolases"/>
    <property type="match status" value="1"/>
</dbReference>
<accession>A0ABT6DH63</accession>
<reference evidence="1" key="1">
    <citation type="submission" date="2022-08" db="EMBL/GenBank/DDBJ databases">
        <title>Novel Bdellovibrio Species Isolated from Svalbard: Designation Bdellovibrio svalbardensis.</title>
        <authorList>
            <person name="Mitchell R.J."/>
            <person name="Choi S.Y."/>
        </authorList>
    </citation>
    <scope>NUCLEOTIDE SEQUENCE</scope>
    <source>
        <strain evidence="1">PAP01</strain>
    </source>
</reference>
<dbReference type="PANTHER" id="PTHR46124:SF3">
    <property type="entry name" value="HYDROLASE"/>
    <property type="match status" value="1"/>
</dbReference>
<evidence type="ECO:0000313" key="2">
    <source>
        <dbReference type="Proteomes" id="UP001152321"/>
    </source>
</evidence>
<dbReference type="Proteomes" id="UP001152321">
    <property type="component" value="Unassembled WGS sequence"/>
</dbReference>
<dbReference type="PIRSF" id="PIRSF005902">
    <property type="entry name" value="DNase_TatD"/>
    <property type="match status" value="1"/>
</dbReference>
<sequence>MVAFGRWIDAHGHLADSRWDGQQDAIIEEARARGIHFFMQGGVGPEDWEKQKALHARYPTHIGMCFGLHPYWVAEHDEDECEDALNLLARMLPEAMGLGEAGLDFRPNIMKDSQERQIGVFEDQLELAHISNRPVVLHIVQAHEQSLMIMDLFGLPQEKGMVHSFNGSAHKAQDFLNRGLFLSIGGPVCRPDNQKLHQAVKEIPLEFLLIESDSPDQAPPLYKGQLNPPESIWEVAKTIGELKSLDPLEILDITTGNFHRLFGIT</sequence>
<dbReference type="RefSeq" id="WP_277577667.1">
    <property type="nucleotide sequence ID" value="NZ_JANRMI010000002.1"/>
</dbReference>